<dbReference type="PROSITE" id="PS51318">
    <property type="entry name" value="TAT"/>
    <property type="match status" value="1"/>
</dbReference>
<dbReference type="InterPro" id="IPR015168">
    <property type="entry name" value="SsuA/THI5"/>
</dbReference>
<feature type="domain" description="SsuA/THI5-like" evidence="1">
    <location>
        <begin position="62"/>
        <end position="270"/>
    </location>
</feature>
<keyword evidence="4" id="KW-1185">Reference proteome</keyword>
<dbReference type="KEGG" id="bsym:CIT39_28345"/>
<dbReference type="EMBL" id="CP050066">
    <property type="protein sequence ID" value="QIP07298.1"/>
    <property type="molecule type" value="Genomic_DNA"/>
</dbReference>
<evidence type="ECO:0000259" key="1">
    <source>
        <dbReference type="Pfam" id="PF09084"/>
    </source>
</evidence>
<dbReference type="InterPro" id="IPR006311">
    <property type="entry name" value="TAT_signal"/>
</dbReference>
<dbReference type="AlphaFoldDB" id="A0A2U8QKV5"/>
<reference evidence="4" key="1">
    <citation type="submission" date="2019-06" db="EMBL/GenBank/DDBJ databases">
        <title>Whole-Genome Sequence of Bradyrhizobium sp. 3 Strain 65S1MB.</title>
        <authorList>
            <person name="Bromfield E.S.P."/>
            <person name="Cloutier S."/>
            <person name="Nguyen H.D.T."/>
        </authorList>
    </citation>
    <scope>NUCLEOTIDE SEQUENCE [LARGE SCALE GENOMIC DNA]</scope>
    <source>
        <strain evidence="4">65S1MB</strain>
    </source>
</reference>
<evidence type="ECO:0000313" key="2">
    <source>
        <dbReference type="EMBL" id="QDF40572.1"/>
    </source>
</evidence>
<dbReference type="Proteomes" id="UP000500895">
    <property type="component" value="Chromosome"/>
</dbReference>
<dbReference type="Proteomes" id="UP000319298">
    <property type="component" value="Chromosome"/>
</dbReference>
<dbReference type="GO" id="GO:0009228">
    <property type="term" value="P:thiamine biosynthetic process"/>
    <property type="evidence" value="ECO:0007669"/>
    <property type="project" value="InterPro"/>
</dbReference>
<evidence type="ECO:0000313" key="3">
    <source>
        <dbReference type="EMBL" id="QIP07298.1"/>
    </source>
</evidence>
<sequence>MTNHVRPPATPSGRVLNRRRFLAASSMLVAGIGAAPLMGSRTASAAGLKTVRFSEAVHNLGYINLYVGMHAGIFKKNGLDMKVSAAGGDTQTFAAVLGGSADFAIGDATMAQISRENGGPGVVVGTVVQRAHYFGVSKTLKPITDPKEFKGLKIVTSPEPNTNFSVTKRMLEKAGLKLGTDATIVPVNPGTEIAAMLAGQADMAVAYQPSVAAAEAQGAKVVFDFSNYVGPFCNTGIMVLPSTIQKDPEMVQALVTSFEEASRKTYADPAFAKEVARKEFPDLPGEVVDKAIDAELKYLIPAQSVITKQDQWKNLMDMQIYLGNAKGSVSFEQIIDNSFAEKAIASLK</sequence>
<dbReference type="Pfam" id="PF09084">
    <property type="entry name" value="NMT1"/>
    <property type="match status" value="1"/>
</dbReference>
<evidence type="ECO:0000313" key="5">
    <source>
        <dbReference type="Proteomes" id="UP000500895"/>
    </source>
</evidence>
<dbReference type="Gene3D" id="3.40.190.10">
    <property type="entry name" value="Periplasmic binding protein-like II"/>
    <property type="match status" value="2"/>
</dbReference>
<dbReference type="EMBL" id="CP041090">
    <property type="protein sequence ID" value="QDF40572.1"/>
    <property type="molecule type" value="Genomic_DNA"/>
</dbReference>
<proteinExistence type="predicted"/>
<organism evidence="3 5">
    <name type="scientific">Bradyrhizobium symbiodeficiens</name>
    <dbReference type="NCBI Taxonomy" id="1404367"/>
    <lineage>
        <taxon>Bacteria</taxon>
        <taxon>Pseudomonadati</taxon>
        <taxon>Pseudomonadota</taxon>
        <taxon>Alphaproteobacteria</taxon>
        <taxon>Hyphomicrobiales</taxon>
        <taxon>Nitrobacteraceae</taxon>
        <taxon>Bradyrhizobium</taxon>
    </lineage>
</organism>
<name>A0A2U8QKV5_9BRAD</name>
<dbReference type="PANTHER" id="PTHR31528:SF15">
    <property type="entry name" value="RIBOFLAVIN-BINDING PROTEIN RIBY"/>
    <property type="match status" value="1"/>
</dbReference>
<dbReference type="PANTHER" id="PTHR31528">
    <property type="entry name" value="4-AMINO-5-HYDROXYMETHYL-2-METHYLPYRIMIDINE PHOSPHATE SYNTHASE THI11-RELATED"/>
    <property type="match status" value="1"/>
</dbReference>
<dbReference type="InterPro" id="IPR027939">
    <property type="entry name" value="NMT1/THI5"/>
</dbReference>
<accession>A0A2U8QKV5</accession>
<gene>
    <name evidence="2" type="ORF">FJN17_25035</name>
    <name evidence="3" type="ORF">HAV00_13970</name>
</gene>
<reference evidence="3" key="3">
    <citation type="submission" date="2024-02" db="EMBL/GenBank/DDBJ databases">
        <authorList>
            <person name="Bromfield E.S.P."/>
            <person name="Cloutier S."/>
            <person name="Nguyen H.D.T."/>
        </authorList>
    </citation>
    <scope>NUCLEOTIDE SEQUENCE</scope>
    <source>
        <strain evidence="3">101S1MB</strain>
        <strain evidence="2">65S1MB</strain>
    </source>
</reference>
<evidence type="ECO:0000313" key="4">
    <source>
        <dbReference type="Proteomes" id="UP000319298"/>
    </source>
</evidence>
<dbReference type="RefSeq" id="WP_094976475.1">
    <property type="nucleotide sequence ID" value="NZ_CP029427.2"/>
</dbReference>
<dbReference type="SUPFAM" id="SSF53850">
    <property type="entry name" value="Periplasmic binding protein-like II"/>
    <property type="match status" value="1"/>
</dbReference>
<reference evidence="4 5" key="2">
    <citation type="journal article" date="2020" name="Int. J. Syst. Evol. Microbiol.">
        <title>Description and complete genome sequences of Bradyrhizobium symbiodeficiens sp. nov., a non-symbiotic bacterium associated with legumes native to Canada.</title>
        <authorList>
            <person name="Bromfield E.S.P."/>
            <person name="Cloutier S."/>
            <person name="Nguyen H.D.T."/>
        </authorList>
    </citation>
    <scope>NUCLEOTIDE SEQUENCE [LARGE SCALE GENOMIC DNA]</scope>
    <source>
        <strain evidence="3 5">101S1MB</strain>
        <strain evidence="2 4">65S1MB</strain>
    </source>
</reference>
<protein>
    <submittedName>
        <fullName evidence="3">ABC transporter substrate-binding protein</fullName>
    </submittedName>
</protein>